<keyword evidence="2" id="KW-1185">Reference proteome</keyword>
<accession>A0A9P5N7J7</accession>
<dbReference type="Proteomes" id="UP000724874">
    <property type="component" value="Unassembled WGS sequence"/>
</dbReference>
<dbReference type="OrthoDB" id="3041043at2759"/>
<organism evidence="1 2">
    <name type="scientific">Gymnopilus junonius</name>
    <name type="common">Spectacular rustgill mushroom</name>
    <name type="synonym">Gymnopilus spectabilis subsp. junonius</name>
    <dbReference type="NCBI Taxonomy" id="109634"/>
    <lineage>
        <taxon>Eukaryota</taxon>
        <taxon>Fungi</taxon>
        <taxon>Dikarya</taxon>
        <taxon>Basidiomycota</taxon>
        <taxon>Agaricomycotina</taxon>
        <taxon>Agaricomycetes</taxon>
        <taxon>Agaricomycetidae</taxon>
        <taxon>Agaricales</taxon>
        <taxon>Agaricineae</taxon>
        <taxon>Hymenogastraceae</taxon>
        <taxon>Gymnopilus</taxon>
    </lineage>
</organism>
<dbReference type="EMBL" id="JADNYJ010000297">
    <property type="protein sequence ID" value="KAF8871650.1"/>
    <property type="molecule type" value="Genomic_DNA"/>
</dbReference>
<reference evidence="1" key="1">
    <citation type="submission" date="2020-11" db="EMBL/GenBank/DDBJ databases">
        <authorList>
            <consortium name="DOE Joint Genome Institute"/>
            <person name="Ahrendt S."/>
            <person name="Riley R."/>
            <person name="Andreopoulos W."/>
            <person name="LaButti K."/>
            <person name="Pangilinan J."/>
            <person name="Ruiz-duenas F.J."/>
            <person name="Barrasa J.M."/>
            <person name="Sanchez-Garcia M."/>
            <person name="Camarero S."/>
            <person name="Miyauchi S."/>
            <person name="Serrano A."/>
            <person name="Linde D."/>
            <person name="Babiker R."/>
            <person name="Drula E."/>
            <person name="Ayuso-Fernandez I."/>
            <person name="Pacheco R."/>
            <person name="Padilla G."/>
            <person name="Ferreira P."/>
            <person name="Barriuso J."/>
            <person name="Kellner H."/>
            <person name="Castanera R."/>
            <person name="Alfaro M."/>
            <person name="Ramirez L."/>
            <person name="Pisabarro A.G."/>
            <person name="Kuo A."/>
            <person name="Tritt A."/>
            <person name="Lipzen A."/>
            <person name="He G."/>
            <person name="Yan M."/>
            <person name="Ng V."/>
            <person name="Cullen D."/>
            <person name="Martin F."/>
            <person name="Rosso M.-N."/>
            <person name="Henrissat B."/>
            <person name="Hibbett D."/>
            <person name="Martinez A.T."/>
            <person name="Grigoriev I.V."/>
        </authorList>
    </citation>
    <scope>NUCLEOTIDE SEQUENCE</scope>
    <source>
        <strain evidence="1">AH 44721</strain>
    </source>
</reference>
<evidence type="ECO:0000313" key="1">
    <source>
        <dbReference type="EMBL" id="KAF8871650.1"/>
    </source>
</evidence>
<sequence length="90" mass="10524">IINLSKTSRAVYSLVTWYKRTTWDPTTIYKKWFIHVSAFRRLLRRTNAIISGSFALQFFDRSIYPGSDMDIFLRAAGASDVCYWLLSQGY</sequence>
<evidence type="ECO:0000313" key="2">
    <source>
        <dbReference type="Proteomes" id="UP000724874"/>
    </source>
</evidence>
<gene>
    <name evidence="1" type="ORF">CPB84DRAFT_1629013</name>
</gene>
<proteinExistence type="predicted"/>
<name>A0A9P5N7J7_GYMJU</name>
<feature type="non-terminal residue" evidence="1">
    <location>
        <position position="1"/>
    </location>
</feature>
<dbReference type="AlphaFoldDB" id="A0A9P5N7J7"/>
<comment type="caution">
    <text evidence="1">The sequence shown here is derived from an EMBL/GenBank/DDBJ whole genome shotgun (WGS) entry which is preliminary data.</text>
</comment>
<feature type="non-terminal residue" evidence="1">
    <location>
        <position position="90"/>
    </location>
</feature>
<protein>
    <submittedName>
        <fullName evidence="1">Uncharacterized protein</fullName>
    </submittedName>
</protein>